<proteinExistence type="predicted"/>
<dbReference type="InterPro" id="IPR009050">
    <property type="entry name" value="Globin-like_sf"/>
</dbReference>
<gene>
    <name evidence="5" type="ORF">MNBD_BACTEROID03-2444</name>
</gene>
<evidence type="ECO:0000256" key="2">
    <source>
        <dbReference type="ARBA" id="ARBA00022617"/>
    </source>
</evidence>
<keyword evidence="1" id="KW-0813">Transport</keyword>
<dbReference type="GO" id="GO:0019825">
    <property type="term" value="F:oxygen binding"/>
    <property type="evidence" value="ECO:0007669"/>
    <property type="project" value="InterPro"/>
</dbReference>
<sequence>MKNSKPDIATKDDIVLLVDSFYAKVNEDDILAYVFNDFAQVDWDLHLPKMYAFWNTLIFAKKGYKGNPFAHHIPLPIQKEHFSQWLNLFEDTIDELFEGEIAQATKSRAQSIAQVFQSKLALS</sequence>
<evidence type="ECO:0000256" key="1">
    <source>
        <dbReference type="ARBA" id="ARBA00022448"/>
    </source>
</evidence>
<evidence type="ECO:0000313" key="5">
    <source>
        <dbReference type="EMBL" id="VAW13915.1"/>
    </source>
</evidence>
<dbReference type="Pfam" id="PF01152">
    <property type="entry name" value="Bac_globin"/>
    <property type="match status" value="1"/>
</dbReference>
<reference evidence="5" key="1">
    <citation type="submission" date="2018-06" db="EMBL/GenBank/DDBJ databases">
        <authorList>
            <person name="Zhirakovskaya E."/>
        </authorList>
    </citation>
    <scope>NUCLEOTIDE SEQUENCE</scope>
</reference>
<keyword evidence="2" id="KW-0349">Heme</keyword>
<evidence type="ECO:0000256" key="3">
    <source>
        <dbReference type="ARBA" id="ARBA00022723"/>
    </source>
</evidence>
<keyword evidence="4" id="KW-0408">Iron</keyword>
<dbReference type="InterPro" id="IPR012292">
    <property type="entry name" value="Globin/Proto"/>
</dbReference>
<keyword evidence="3" id="KW-0479">Metal-binding</keyword>
<dbReference type="Gene3D" id="1.10.490.10">
    <property type="entry name" value="Globins"/>
    <property type="match status" value="1"/>
</dbReference>
<dbReference type="EMBL" id="UOEL01000111">
    <property type="protein sequence ID" value="VAW13915.1"/>
    <property type="molecule type" value="Genomic_DNA"/>
</dbReference>
<name>A0A3B0T6A8_9ZZZZ</name>
<dbReference type="GO" id="GO:0046872">
    <property type="term" value="F:metal ion binding"/>
    <property type="evidence" value="ECO:0007669"/>
    <property type="project" value="UniProtKB-KW"/>
</dbReference>
<accession>A0A3B0T6A8</accession>
<dbReference type="AlphaFoldDB" id="A0A3B0T6A8"/>
<protein>
    <submittedName>
        <fullName evidence="5">Truncated hemoglobins</fullName>
    </submittedName>
</protein>
<dbReference type="InterPro" id="IPR001486">
    <property type="entry name" value="Hemoglobin_trunc"/>
</dbReference>
<evidence type="ECO:0000256" key="4">
    <source>
        <dbReference type="ARBA" id="ARBA00023004"/>
    </source>
</evidence>
<dbReference type="CDD" id="cd08916">
    <property type="entry name" value="TrHb3_P"/>
    <property type="match status" value="1"/>
</dbReference>
<dbReference type="SUPFAM" id="SSF46458">
    <property type="entry name" value="Globin-like"/>
    <property type="match status" value="1"/>
</dbReference>
<dbReference type="GO" id="GO:0020037">
    <property type="term" value="F:heme binding"/>
    <property type="evidence" value="ECO:0007669"/>
    <property type="project" value="InterPro"/>
</dbReference>
<organism evidence="5">
    <name type="scientific">hydrothermal vent metagenome</name>
    <dbReference type="NCBI Taxonomy" id="652676"/>
    <lineage>
        <taxon>unclassified sequences</taxon>
        <taxon>metagenomes</taxon>
        <taxon>ecological metagenomes</taxon>
    </lineage>
</organism>